<accession>A0A0N4T0S0</accession>
<feature type="transmembrane region" description="Helical" evidence="6">
    <location>
        <begin position="700"/>
        <end position="723"/>
    </location>
</feature>
<dbReference type="PROSITE" id="PS51380">
    <property type="entry name" value="EXS"/>
    <property type="match status" value="1"/>
</dbReference>
<protein>
    <submittedName>
        <fullName evidence="11">Xenotropic and polytropic retrovirus receptor 1</fullName>
    </submittedName>
</protein>
<dbReference type="InterPro" id="IPR004331">
    <property type="entry name" value="SPX_dom"/>
</dbReference>
<proteinExistence type="inferred from homology"/>
<evidence type="ECO:0000256" key="2">
    <source>
        <dbReference type="ARBA" id="ARBA00009665"/>
    </source>
</evidence>
<dbReference type="GO" id="GO:0005886">
    <property type="term" value="C:plasma membrane"/>
    <property type="evidence" value="ECO:0007669"/>
    <property type="project" value="TreeGrafter"/>
</dbReference>
<dbReference type="GO" id="GO:0006817">
    <property type="term" value="P:phosphate ion transport"/>
    <property type="evidence" value="ECO:0007669"/>
    <property type="project" value="TreeGrafter"/>
</dbReference>
<sequence length="862" mass="100694">MKFGEQLSSHLTPEWRKQYIRYEALKSMLYEMITALPTETEDREQYISQMDEKFFAECERELTKINLFYSQKIAEAQGKFHELNAELLAFKEALENRETQSVTDSTTLRQRFKRHSVSARNITREHAKTAQQLKLAFSEFYLALVLLQNYQQLNATGFRKILKKHDKLIGNERGLDWRISRVEKSSFFLNREVETLISNVERDVINDLEGGNRQAGMKRLKVPPLSEKQHATTTFTLGLFLGAFVVLGIAIIISWFASESRPAEPKWVAVRLFRGPLLLFVAIWLCGLNMWGWAEAGVNHVLIFEVDPRNHLTYQSVMQIASFMCMLWSLGVLGYLYCHLIHLPPFLFPLLLMIICVIYIFNPLKKPNSIFQRNSRFWILKHCFNCFTAPLHFVTFIDFWLGDQMNSLVTSFLDFQYFICFYTTEVDYSDWSFSARTVNMTTSESIPWGYVDISTGRDMCTSSSGIRVLVSIFPATVRFMQCLRRFRDTGHAHPHLINAGKYSTTYLVVFFKSLNHWAEKTDPTATSIFFYLWIASYIFSFAYTFLWDVFMDWGLIDPLAPKDSPFLREEMIYGSKWYYYGAIVEDFILRLSWVLNISLGEAWTMESDLLTCITAPLEVFRRFVWNYFRLENEHINNCGQFRAVRDISVKPIKKGDLESLLLKMDEENGVSHRGHDLRIRVKKQKKSLKSRRQILRRARFARIAIGRGANYILLLSSITYLSYLHVNLNYIFDRVKFSLFRALQVLQCARAGYLSVGLELNIPLVLYSRWKARQESLSHLTKFYRKDIFKADLKQYKTAIIFGTETLMGDLSMKIMEMKIGSFLIACRFPLPPPTSEGNTQWLLLCTIGNCFDRVWLYEKIF</sequence>
<dbReference type="GO" id="GO:0000822">
    <property type="term" value="F:inositol hexakisphosphate binding"/>
    <property type="evidence" value="ECO:0007669"/>
    <property type="project" value="TreeGrafter"/>
</dbReference>
<feature type="transmembrane region" description="Helical" evidence="6">
    <location>
        <begin position="277"/>
        <end position="296"/>
    </location>
</feature>
<comment type="subcellular location">
    <subcellularLocation>
        <location evidence="1">Membrane</location>
        <topology evidence="1">Multi-pass membrane protein</topology>
    </subcellularLocation>
</comment>
<evidence type="ECO:0000256" key="3">
    <source>
        <dbReference type="ARBA" id="ARBA00022692"/>
    </source>
</evidence>
<feature type="transmembrane region" description="Helical" evidence="6">
    <location>
        <begin position="528"/>
        <end position="546"/>
    </location>
</feature>
<evidence type="ECO:0000259" key="7">
    <source>
        <dbReference type="PROSITE" id="PS51380"/>
    </source>
</evidence>
<keyword evidence="10" id="KW-1185">Reference proteome</keyword>
<dbReference type="InterPro" id="IPR004342">
    <property type="entry name" value="EXS_C"/>
</dbReference>
<feature type="transmembrane region" description="Helical" evidence="6">
    <location>
        <begin position="382"/>
        <end position="401"/>
    </location>
</feature>
<evidence type="ECO:0000256" key="5">
    <source>
        <dbReference type="ARBA" id="ARBA00023136"/>
    </source>
</evidence>
<feature type="transmembrane region" description="Helical" evidence="6">
    <location>
        <begin position="317"/>
        <end position="337"/>
    </location>
</feature>
<dbReference type="AlphaFoldDB" id="A0A0N4T0S0"/>
<dbReference type="Pfam" id="PF03124">
    <property type="entry name" value="EXS"/>
    <property type="match status" value="1"/>
</dbReference>
<evidence type="ECO:0000313" key="11">
    <source>
        <dbReference type="WBParaSite" id="BPAG_0000173001-mRNA-1"/>
    </source>
</evidence>
<dbReference type="EMBL" id="UZAD01000156">
    <property type="protein sequence ID" value="VDN82897.1"/>
    <property type="molecule type" value="Genomic_DNA"/>
</dbReference>
<evidence type="ECO:0000256" key="6">
    <source>
        <dbReference type="SAM" id="Phobius"/>
    </source>
</evidence>
<dbReference type="PROSITE" id="PS51382">
    <property type="entry name" value="SPX"/>
    <property type="match status" value="1"/>
</dbReference>
<evidence type="ECO:0000313" key="10">
    <source>
        <dbReference type="Proteomes" id="UP000278627"/>
    </source>
</evidence>
<dbReference type="PANTHER" id="PTHR10783">
    <property type="entry name" value="XENOTROPIC AND POLYTROPIC RETROVIRUS RECEPTOR 1-RELATED"/>
    <property type="match status" value="1"/>
</dbReference>
<dbReference type="GO" id="GO:0016036">
    <property type="term" value="P:cellular response to phosphate starvation"/>
    <property type="evidence" value="ECO:0007669"/>
    <property type="project" value="TreeGrafter"/>
</dbReference>
<gene>
    <name evidence="9" type="ORF">BPAG_LOCUS1711</name>
</gene>
<dbReference type="GO" id="GO:0005794">
    <property type="term" value="C:Golgi apparatus"/>
    <property type="evidence" value="ECO:0007669"/>
    <property type="project" value="TreeGrafter"/>
</dbReference>
<feature type="domain" description="EXS" evidence="7">
    <location>
        <begin position="458"/>
        <end position="662"/>
    </location>
</feature>
<dbReference type="PANTHER" id="PTHR10783:SF103">
    <property type="entry name" value="SOLUTE CARRIER FAMILY 53 MEMBER 1"/>
    <property type="match status" value="1"/>
</dbReference>
<evidence type="ECO:0000313" key="9">
    <source>
        <dbReference type="EMBL" id="VDN82897.1"/>
    </source>
</evidence>
<dbReference type="Pfam" id="PF03105">
    <property type="entry name" value="SPX"/>
    <property type="match status" value="2"/>
</dbReference>
<dbReference type="CDD" id="cd14477">
    <property type="entry name" value="SPX_XPR1_like"/>
    <property type="match status" value="1"/>
</dbReference>
<evidence type="ECO:0000256" key="4">
    <source>
        <dbReference type="ARBA" id="ARBA00022989"/>
    </source>
</evidence>
<reference evidence="11" key="1">
    <citation type="submission" date="2017-02" db="UniProtKB">
        <authorList>
            <consortium name="WormBaseParasite"/>
        </authorList>
    </citation>
    <scope>IDENTIFICATION</scope>
</reference>
<feature type="transmembrane region" description="Helical" evidence="6">
    <location>
        <begin position="343"/>
        <end position="361"/>
    </location>
</feature>
<dbReference type="Proteomes" id="UP000278627">
    <property type="component" value="Unassembled WGS sequence"/>
</dbReference>
<reference evidence="9 10" key="2">
    <citation type="submission" date="2018-11" db="EMBL/GenBank/DDBJ databases">
        <authorList>
            <consortium name="Pathogen Informatics"/>
        </authorList>
    </citation>
    <scope>NUCLEOTIDE SEQUENCE [LARGE SCALE GENOMIC DNA]</scope>
</reference>
<name>A0A0N4T0S0_BRUPA</name>
<dbReference type="WBParaSite" id="BPAG_0000173001-mRNA-1">
    <property type="protein sequence ID" value="BPAG_0000173001-mRNA-1"/>
    <property type="gene ID" value="BPAG_0000173001"/>
</dbReference>
<feature type="domain" description="SPX" evidence="8">
    <location>
        <begin position="1"/>
        <end position="179"/>
    </location>
</feature>
<keyword evidence="4 6" id="KW-1133">Transmembrane helix</keyword>
<keyword evidence="3 6" id="KW-0812">Transmembrane</keyword>
<organism evidence="11">
    <name type="scientific">Brugia pahangi</name>
    <name type="common">Filarial nematode worm</name>
    <dbReference type="NCBI Taxonomy" id="6280"/>
    <lineage>
        <taxon>Eukaryota</taxon>
        <taxon>Metazoa</taxon>
        <taxon>Ecdysozoa</taxon>
        <taxon>Nematoda</taxon>
        <taxon>Chromadorea</taxon>
        <taxon>Rhabditida</taxon>
        <taxon>Spirurina</taxon>
        <taxon>Spiruromorpha</taxon>
        <taxon>Filarioidea</taxon>
        <taxon>Onchocercidae</taxon>
        <taxon>Brugia</taxon>
    </lineage>
</organism>
<evidence type="ECO:0000256" key="1">
    <source>
        <dbReference type="ARBA" id="ARBA00004141"/>
    </source>
</evidence>
<dbReference type="Gene3D" id="3.40.50.150">
    <property type="entry name" value="Vaccinia Virus protein VP39"/>
    <property type="match status" value="1"/>
</dbReference>
<evidence type="ECO:0000259" key="8">
    <source>
        <dbReference type="PROSITE" id="PS51382"/>
    </source>
</evidence>
<dbReference type="InterPro" id="IPR029063">
    <property type="entry name" value="SAM-dependent_MTases_sf"/>
</dbReference>
<keyword evidence="5 6" id="KW-0472">Membrane</keyword>
<comment type="similarity">
    <text evidence="2">Belongs to the SYG1 (TC 2.A.94) family.</text>
</comment>
<dbReference type="STRING" id="6280.A0A0N4T0S0"/>
<feature type="transmembrane region" description="Helical" evidence="6">
    <location>
        <begin position="235"/>
        <end position="257"/>
    </location>
</feature>